<sequence length="200" mass="21057">MVFLAKRRRATSAAAAAPNSRTIGGAGTGDGVPPLLPVLPLLLPQCRHQPPFELQPPLLLQLPELVDDELLLLVEAEVDADVDADVEAEVDTFPLDELVLVLVTPPVLVLVDEPPDEVLVDDPPLEVEPPLEVDEMTIPPLPLDPPPPKKPPAKKPPPPPKPPPPTTAAPPPPPPPTGISPLDPANATGEGGWGHPDWSP</sequence>
<keyword evidence="3" id="KW-1185">Reference proteome</keyword>
<protein>
    <submittedName>
        <fullName evidence="2">Uncharacterized protein</fullName>
    </submittedName>
</protein>
<dbReference type="AlphaFoldDB" id="A0A7H0LN62"/>
<name>A0A7H0LN62_9SPHN</name>
<organism evidence="2 3">
    <name type="scientific">Sphingomonas alpina</name>
    <dbReference type="NCBI Taxonomy" id="653931"/>
    <lineage>
        <taxon>Bacteria</taxon>
        <taxon>Pseudomonadati</taxon>
        <taxon>Pseudomonadota</taxon>
        <taxon>Alphaproteobacteria</taxon>
        <taxon>Sphingomonadales</taxon>
        <taxon>Sphingomonadaceae</taxon>
        <taxon>Sphingomonas</taxon>
    </lineage>
</organism>
<dbReference type="RefSeq" id="WP_187763401.1">
    <property type="nucleotide sequence ID" value="NZ_CP061038.1"/>
</dbReference>
<reference evidence="2 3" key="1">
    <citation type="submission" date="2020-09" db="EMBL/GenBank/DDBJ databases">
        <title>Sphingomonas sp., a new species isolated from pork steak.</title>
        <authorList>
            <person name="Heidler von Heilborn D."/>
        </authorList>
    </citation>
    <scope>NUCLEOTIDE SEQUENCE [LARGE SCALE GENOMIC DNA]</scope>
    <source>
        <strain evidence="3">S8-3T</strain>
    </source>
</reference>
<feature type="compositionally biased region" description="Pro residues" evidence="1">
    <location>
        <begin position="139"/>
        <end position="178"/>
    </location>
</feature>
<feature type="region of interest" description="Disordered" evidence="1">
    <location>
        <begin position="134"/>
        <end position="200"/>
    </location>
</feature>
<dbReference type="KEGG" id="spap:H3Z74_08160"/>
<evidence type="ECO:0000313" key="3">
    <source>
        <dbReference type="Proteomes" id="UP000516148"/>
    </source>
</evidence>
<dbReference type="Proteomes" id="UP000516148">
    <property type="component" value="Chromosome"/>
</dbReference>
<dbReference type="EMBL" id="CP061038">
    <property type="protein sequence ID" value="QNQ11115.1"/>
    <property type="molecule type" value="Genomic_DNA"/>
</dbReference>
<evidence type="ECO:0000313" key="2">
    <source>
        <dbReference type="EMBL" id="QNQ11115.1"/>
    </source>
</evidence>
<evidence type="ECO:0000256" key="1">
    <source>
        <dbReference type="SAM" id="MobiDB-lite"/>
    </source>
</evidence>
<gene>
    <name evidence="2" type="ORF">H3Z74_08160</name>
</gene>
<accession>A0A7H0LN62</accession>
<proteinExistence type="predicted"/>